<dbReference type="RefSeq" id="XP_746375.1">
    <property type="nucleotide sequence ID" value="XM_741282.1"/>
</dbReference>
<dbReference type="Proteomes" id="UP000002530">
    <property type="component" value="Unassembled WGS sequence"/>
</dbReference>
<keyword evidence="2" id="KW-1185">Reference proteome</keyword>
<organism evidence="1 2">
    <name type="scientific">Aspergillus fumigatus (strain ATCC MYA-4609 / CBS 101355 / FGSC A1100 / Af293)</name>
    <name type="common">Neosartorya fumigata</name>
    <dbReference type="NCBI Taxonomy" id="330879"/>
    <lineage>
        <taxon>Eukaryota</taxon>
        <taxon>Fungi</taxon>
        <taxon>Dikarya</taxon>
        <taxon>Ascomycota</taxon>
        <taxon>Pezizomycotina</taxon>
        <taxon>Eurotiomycetes</taxon>
        <taxon>Eurotiomycetidae</taxon>
        <taxon>Eurotiales</taxon>
        <taxon>Aspergillaceae</taxon>
        <taxon>Aspergillus</taxon>
        <taxon>Aspergillus subgen. Fumigati</taxon>
    </lineage>
</organism>
<gene>
    <name evidence="1" type="ORF">AFUA_4G00810</name>
</gene>
<dbReference type="AlphaFoldDB" id="Q4W9A4"/>
<dbReference type="VEuPathDB" id="FungiDB:Afu4g00810"/>
<name>Q4W9A4_ASPFU</name>
<sequence length="50" mass="5483">MIGHLLDYDSLPSTESMFSTGSIAATSTCILQLSHTQFRHENRGRANACI</sequence>
<protein>
    <submittedName>
        <fullName evidence="1">Uncharacterized protein</fullName>
    </submittedName>
</protein>
<proteinExistence type="predicted"/>
<evidence type="ECO:0000313" key="1">
    <source>
        <dbReference type="EMBL" id="EAL84337.1"/>
    </source>
</evidence>
<dbReference type="EMBL" id="AAHF01000017">
    <property type="protein sequence ID" value="EAL84337.1"/>
    <property type="molecule type" value="Genomic_DNA"/>
</dbReference>
<dbReference type="HOGENOM" id="CLU_3124708_0_0_1"/>
<evidence type="ECO:0000313" key="2">
    <source>
        <dbReference type="Proteomes" id="UP000002530"/>
    </source>
</evidence>
<dbReference type="InParanoid" id="Q4W9A4"/>
<comment type="caution">
    <text evidence="1">The sequence shown here is derived from an EMBL/GenBank/DDBJ whole genome shotgun (WGS) entry which is preliminary data.</text>
</comment>
<dbReference type="GeneID" id="3503813"/>
<accession>Q4W9A4</accession>
<reference evidence="1 2" key="1">
    <citation type="journal article" date="2005" name="Nature">
        <title>Genomic sequence of the pathogenic and allergenic filamentous fungus Aspergillus fumigatus.</title>
        <authorList>
            <person name="Nierman W.C."/>
            <person name="Pain A."/>
            <person name="Anderson M.J."/>
            <person name="Wortman J.R."/>
            <person name="Kim H.S."/>
            <person name="Arroyo J."/>
            <person name="Berriman M."/>
            <person name="Abe K."/>
            <person name="Archer D.B."/>
            <person name="Bermejo C."/>
            <person name="Bennett J."/>
            <person name="Bowyer P."/>
            <person name="Chen D."/>
            <person name="Collins M."/>
            <person name="Coulsen R."/>
            <person name="Davies R."/>
            <person name="Dyer P.S."/>
            <person name="Farman M."/>
            <person name="Fedorova N."/>
            <person name="Fedorova N."/>
            <person name="Feldblyum T.V."/>
            <person name="Fischer R."/>
            <person name="Fosker N."/>
            <person name="Fraser A."/>
            <person name="Garcia J.L."/>
            <person name="Garcia M.J."/>
            <person name="Goble A."/>
            <person name="Goldman G.H."/>
            <person name="Gomi K."/>
            <person name="Griffith-Jones S."/>
            <person name="Gwilliam R."/>
            <person name="Haas B."/>
            <person name="Haas H."/>
            <person name="Harris D."/>
            <person name="Horiuchi H."/>
            <person name="Huang J."/>
            <person name="Humphray S."/>
            <person name="Jimenez J."/>
            <person name="Keller N."/>
            <person name="Khouri H."/>
            <person name="Kitamoto K."/>
            <person name="Kobayashi T."/>
            <person name="Konzack S."/>
            <person name="Kulkarni R."/>
            <person name="Kumagai T."/>
            <person name="Lafon A."/>
            <person name="Latge J.P."/>
            <person name="Li W."/>
            <person name="Lord A."/>
            <person name="Lu C."/>
            <person name="Majoros W.H."/>
            <person name="May G.S."/>
            <person name="Miller B.L."/>
            <person name="Mohamoud Y."/>
            <person name="Molina M."/>
            <person name="Monod M."/>
            <person name="Mouyna I."/>
            <person name="Mulligan S."/>
            <person name="Murphy L."/>
            <person name="O'Neil S."/>
            <person name="Paulsen I."/>
            <person name="Penalva M.A."/>
            <person name="Pertea M."/>
            <person name="Price C."/>
            <person name="Pritchard B.L."/>
            <person name="Quail M.A."/>
            <person name="Rabbinowitsch E."/>
            <person name="Rawlins N."/>
            <person name="Rajandream M.A."/>
            <person name="Reichard U."/>
            <person name="Renauld H."/>
            <person name="Robson G.D."/>
            <person name="Rodriguez de Cordoba S."/>
            <person name="Rodriguez-Pena J.M."/>
            <person name="Ronning C.M."/>
            <person name="Rutter S."/>
            <person name="Salzberg S.L."/>
            <person name="Sanchez M."/>
            <person name="Sanchez-Ferrero J.C."/>
            <person name="Saunders D."/>
            <person name="Seeger K."/>
            <person name="Squares R."/>
            <person name="Squares S."/>
            <person name="Takeuchi M."/>
            <person name="Tekaia F."/>
            <person name="Turner G."/>
            <person name="Vazquez de Aldana C.R."/>
            <person name="Weidman J."/>
            <person name="White O."/>
            <person name="Woodward J."/>
            <person name="Yu J.H."/>
            <person name="Fraser C."/>
            <person name="Galagan J.E."/>
            <person name="Asai K."/>
            <person name="Machida M."/>
            <person name="Hall N."/>
            <person name="Barrell B."/>
            <person name="Denning D.W."/>
        </authorList>
    </citation>
    <scope>NUCLEOTIDE SEQUENCE [LARGE SCALE GENOMIC DNA]</scope>
    <source>
        <strain evidence="1 2">Af293</strain>
    </source>
</reference>
<dbReference type="KEGG" id="afm:AFUA_4G00810"/>